<name>A0A183AM52_9TREM</name>
<evidence type="ECO:0000313" key="2">
    <source>
        <dbReference type="Proteomes" id="UP000272942"/>
    </source>
</evidence>
<gene>
    <name evidence="1" type="ORF">ECPE_LOCUS8037</name>
</gene>
<reference evidence="1 2" key="2">
    <citation type="submission" date="2018-11" db="EMBL/GenBank/DDBJ databases">
        <authorList>
            <consortium name="Pathogen Informatics"/>
        </authorList>
    </citation>
    <scope>NUCLEOTIDE SEQUENCE [LARGE SCALE GENOMIC DNA]</scope>
    <source>
        <strain evidence="1 2">Egypt</strain>
    </source>
</reference>
<dbReference type="EMBL" id="UZAN01045438">
    <property type="protein sequence ID" value="VDP82625.1"/>
    <property type="molecule type" value="Genomic_DNA"/>
</dbReference>
<accession>A0A183AM52</accession>
<protein>
    <submittedName>
        <fullName evidence="3">Cilia- and flagella-associated protein 126</fullName>
    </submittedName>
</protein>
<dbReference type="OrthoDB" id="9974851at2759"/>
<proteinExistence type="predicted"/>
<organism evidence="3">
    <name type="scientific">Echinostoma caproni</name>
    <dbReference type="NCBI Taxonomy" id="27848"/>
    <lineage>
        <taxon>Eukaryota</taxon>
        <taxon>Metazoa</taxon>
        <taxon>Spiralia</taxon>
        <taxon>Lophotrochozoa</taxon>
        <taxon>Platyhelminthes</taxon>
        <taxon>Trematoda</taxon>
        <taxon>Digenea</taxon>
        <taxon>Plagiorchiida</taxon>
        <taxon>Echinostomata</taxon>
        <taxon>Echinostomatoidea</taxon>
        <taxon>Echinostomatidae</taxon>
        <taxon>Echinostoma</taxon>
    </lineage>
</organism>
<sequence length="124" mass="14581">MKGEKIKKHLHTESIVDFHGIELVRRPPTNLIGPITMANGRAVPGYYAPRYPNQRTWSKSTVMNGRNPNFLYGLPERTFAHYEMCDENQKCYLASLPETTEYQDRYLGHLPTEKRKWPLRECRQ</sequence>
<dbReference type="Proteomes" id="UP000272942">
    <property type="component" value="Unassembled WGS sequence"/>
</dbReference>
<reference evidence="3" key="1">
    <citation type="submission" date="2016-06" db="UniProtKB">
        <authorList>
            <consortium name="WormBaseParasite"/>
        </authorList>
    </citation>
    <scope>IDENTIFICATION</scope>
</reference>
<dbReference type="WBParaSite" id="ECPE_0000805901-mRNA-1">
    <property type="protein sequence ID" value="ECPE_0000805901-mRNA-1"/>
    <property type="gene ID" value="ECPE_0000805901"/>
</dbReference>
<evidence type="ECO:0000313" key="1">
    <source>
        <dbReference type="EMBL" id="VDP82625.1"/>
    </source>
</evidence>
<evidence type="ECO:0000313" key="3">
    <source>
        <dbReference type="WBParaSite" id="ECPE_0000805901-mRNA-1"/>
    </source>
</evidence>
<keyword evidence="2" id="KW-1185">Reference proteome</keyword>
<dbReference type="AlphaFoldDB" id="A0A183AM52"/>